<sequence>MFLDAADVTIHDTWYTAGLRGTGSNDFSVDGAYVPMGRSVQPMLGKRQVDCNLAAFPNFSLLASGVAAVSLGIARRALDEFTDLAQGKTPLFSSRTLSMSGSAQAELGKAEATLRSARAFLLDELERGWEAARSGERIDVATRARIRLACVHAAQSAAAATDVAYTFAGGTSVFESSPLQRCLRDAHVATQHLMVSPRLYETLGRRFFGIDIDASSL</sequence>
<dbReference type="Gene3D" id="2.40.110.10">
    <property type="entry name" value="Butyryl-CoA Dehydrogenase, subunit A, domain 2"/>
    <property type="match status" value="1"/>
</dbReference>
<dbReference type="AlphaFoldDB" id="A0A6J6GN48"/>
<dbReference type="InterPro" id="IPR036250">
    <property type="entry name" value="AcylCo_DH-like_C"/>
</dbReference>
<evidence type="ECO:0000259" key="2">
    <source>
        <dbReference type="Pfam" id="PF08028"/>
    </source>
</evidence>
<gene>
    <name evidence="3" type="ORF">UFOPK1493_04437</name>
</gene>
<organism evidence="3">
    <name type="scientific">freshwater metagenome</name>
    <dbReference type="NCBI Taxonomy" id="449393"/>
    <lineage>
        <taxon>unclassified sequences</taxon>
        <taxon>metagenomes</taxon>
        <taxon>ecological metagenomes</taxon>
    </lineage>
</organism>
<reference evidence="3" key="1">
    <citation type="submission" date="2020-05" db="EMBL/GenBank/DDBJ databases">
        <authorList>
            <person name="Chiriac C."/>
            <person name="Salcher M."/>
            <person name="Ghai R."/>
            <person name="Kavagutti S V."/>
        </authorList>
    </citation>
    <scope>NUCLEOTIDE SEQUENCE</scope>
</reference>
<accession>A0A6J6GN48</accession>
<proteinExistence type="predicted"/>
<dbReference type="GO" id="GO:0016627">
    <property type="term" value="F:oxidoreductase activity, acting on the CH-CH group of donors"/>
    <property type="evidence" value="ECO:0007669"/>
    <property type="project" value="InterPro"/>
</dbReference>
<name>A0A6J6GN48_9ZZZZ</name>
<keyword evidence="1" id="KW-0560">Oxidoreductase</keyword>
<dbReference type="Gene3D" id="1.20.140.10">
    <property type="entry name" value="Butyryl-CoA Dehydrogenase, subunit A, domain 3"/>
    <property type="match status" value="1"/>
</dbReference>
<evidence type="ECO:0000256" key="1">
    <source>
        <dbReference type="ARBA" id="ARBA00023002"/>
    </source>
</evidence>
<dbReference type="InterPro" id="IPR013107">
    <property type="entry name" value="Acyl-CoA_DH_C"/>
</dbReference>
<dbReference type="Pfam" id="PF08028">
    <property type="entry name" value="Acyl-CoA_dh_2"/>
    <property type="match status" value="1"/>
</dbReference>
<dbReference type="EMBL" id="CAEZSR010000352">
    <property type="protein sequence ID" value="CAB4602721.1"/>
    <property type="molecule type" value="Genomic_DNA"/>
</dbReference>
<evidence type="ECO:0000313" key="3">
    <source>
        <dbReference type="EMBL" id="CAB4602721.1"/>
    </source>
</evidence>
<dbReference type="SUPFAM" id="SSF47203">
    <property type="entry name" value="Acyl-CoA dehydrogenase C-terminal domain-like"/>
    <property type="match status" value="1"/>
</dbReference>
<feature type="domain" description="Acyl-CoA dehydrogenase C-terminal" evidence="2">
    <location>
        <begin position="65"/>
        <end position="196"/>
    </location>
</feature>
<protein>
    <submittedName>
        <fullName evidence="3">Unannotated protein</fullName>
    </submittedName>
</protein>
<dbReference type="InterPro" id="IPR046373">
    <property type="entry name" value="Acyl-CoA_Oxase/DH_mid-dom_sf"/>
</dbReference>